<reference evidence="2" key="1">
    <citation type="submission" date="2021-12" db="EMBL/GenBank/DDBJ databases">
        <authorList>
            <person name="Martin H S."/>
        </authorList>
    </citation>
    <scope>NUCLEOTIDE SEQUENCE</scope>
</reference>
<feature type="non-terminal residue" evidence="2">
    <location>
        <position position="436"/>
    </location>
</feature>
<dbReference type="InterPro" id="IPR025714">
    <property type="entry name" value="Methyltranfer_dom"/>
</dbReference>
<dbReference type="EMBL" id="OV170231">
    <property type="protein sequence ID" value="CAH0717018.1"/>
    <property type="molecule type" value="Genomic_DNA"/>
</dbReference>
<dbReference type="AlphaFoldDB" id="A0A8J9UAZ2"/>
<keyword evidence="3" id="KW-1185">Reference proteome</keyword>
<sequence>MALPSCFESSLKYFEESLTFFRKYEHLFNFSNTDILINNNLNEIDIKDLENIDVFDDNFDILSLKSDYLLEFFEMYKRLRPDLQKFERTQMDYLIDAPLSFKKGHEIAYLAQEIDNLCKKTHCDTVVDFGSGLGYLDQHLCETTNYNVLGLECNENNYIAAKKRQRKYYRNSIEQVKYIKHKITEDSYMIIEEFLEDKFTNYTSFCITGLHACADLTIDAINIFLKIEKAKAIIIMPCCYHRLICENDKLKNFPLSKKLGSANEKIGCNLLTVPFLRLASQPPYLTEEKLENSVFNLLARAVIQLYGVKYNCKIKRNKRKAVRLKTMMLNNFEDYIQDAILGFKLINNETDKDSEVDKINFDVEELITIWRQIPQVTFKKAAIFILLQNYLQPVFENVVLYDRVVYLIEKGIDNCRVKKIVNEKISPRCFAILAQK</sequence>
<proteinExistence type="predicted"/>
<accession>A0A8J9UAZ2</accession>
<evidence type="ECO:0000313" key="2">
    <source>
        <dbReference type="EMBL" id="CAH0717018.1"/>
    </source>
</evidence>
<dbReference type="InterPro" id="IPR029063">
    <property type="entry name" value="SAM-dependent_MTases_sf"/>
</dbReference>
<dbReference type="Gene3D" id="3.40.50.150">
    <property type="entry name" value="Vaccinia Virus protein VP39"/>
    <property type="match status" value="1"/>
</dbReference>
<name>A0A8J9UAZ2_9NEOP</name>
<dbReference type="InterPro" id="IPR052220">
    <property type="entry name" value="METTL25"/>
</dbReference>
<dbReference type="SUPFAM" id="SSF53335">
    <property type="entry name" value="S-adenosyl-L-methionine-dependent methyltransferases"/>
    <property type="match status" value="1"/>
</dbReference>
<feature type="domain" description="Methyltransferase" evidence="1">
    <location>
        <begin position="102"/>
        <end position="243"/>
    </location>
</feature>
<evidence type="ECO:0000313" key="3">
    <source>
        <dbReference type="Proteomes" id="UP000838878"/>
    </source>
</evidence>
<protein>
    <recommendedName>
        <fullName evidence="1">Methyltransferase domain-containing protein</fullName>
    </recommendedName>
</protein>
<dbReference type="PANTHER" id="PTHR12496">
    <property type="entry name" value="CGI-41 METHYLTRANSFERASE"/>
    <property type="match status" value="1"/>
</dbReference>
<dbReference type="Proteomes" id="UP000838878">
    <property type="component" value="Chromosome 11"/>
</dbReference>
<evidence type="ECO:0000259" key="1">
    <source>
        <dbReference type="Pfam" id="PF13679"/>
    </source>
</evidence>
<dbReference type="PANTHER" id="PTHR12496:SF0">
    <property type="entry name" value="METHYLTRANSFERASE DOMAIN-CONTAINING PROTEIN"/>
    <property type="match status" value="1"/>
</dbReference>
<dbReference type="Pfam" id="PF13679">
    <property type="entry name" value="Methyltransf_32"/>
    <property type="match status" value="1"/>
</dbReference>
<gene>
    <name evidence="2" type="ORF">BINO364_LOCUS3671</name>
</gene>
<organism evidence="2 3">
    <name type="scientific">Brenthis ino</name>
    <name type="common">lesser marbled fritillary</name>
    <dbReference type="NCBI Taxonomy" id="405034"/>
    <lineage>
        <taxon>Eukaryota</taxon>
        <taxon>Metazoa</taxon>
        <taxon>Ecdysozoa</taxon>
        <taxon>Arthropoda</taxon>
        <taxon>Hexapoda</taxon>
        <taxon>Insecta</taxon>
        <taxon>Pterygota</taxon>
        <taxon>Neoptera</taxon>
        <taxon>Endopterygota</taxon>
        <taxon>Lepidoptera</taxon>
        <taxon>Glossata</taxon>
        <taxon>Ditrysia</taxon>
        <taxon>Papilionoidea</taxon>
        <taxon>Nymphalidae</taxon>
        <taxon>Heliconiinae</taxon>
        <taxon>Argynnini</taxon>
        <taxon>Brenthis</taxon>
    </lineage>
</organism>
<dbReference type="OrthoDB" id="10258156at2759"/>